<dbReference type="EMBL" id="CADCWK010000023">
    <property type="protein sequence ID" value="CAA9543985.1"/>
    <property type="molecule type" value="Genomic_DNA"/>
</dbReference>
<feature type="compositionally biased region" description="Polar residues" evidence="1">
    <location>
        <begin position="72"/>
        <end position="82"/>
    </location>
</feature>
<feature type="region of interest" description="Disordered" evidence="1">
    <location>
        <begin position="72"/>
        <end position="93"/>
    </location>
</feature>
<protein>
    <submittedName>
        <fullName evidence="2">Uncharacterized protein</fullName>
    </submittedName>
</protein>
<feature type="compositionally biased region" description="Gly residues" evidence="1">
    <location>
        <begin position="84"/>
        <end position="93"/>
    </location>
</feature>
<reference evidence="2" key="1">
    <citation type="submission" date="2020-02" db="EMBL/GenBank/DDBJ databases">
        <authorList>
            <person name="Meier V. D."/>
        </authorList>
    </citation>
    <scope>NUCLEOTIDE SEQUENCE</scope>
    <source>
        <strain evidence="2">AVDCRST_MAG33</strain>
    </source>
</reference>
<sequence length="93" mass="10202">MKWENTTEPDTGALDAGWPKGDTLSVQTAQRPGSRRGKQRFRWSRWDVRQIGAGRPWASCLDPSRIRDAGWTTRTANGSWSTGARGGDGSGDP</sequence>
<gene>
    <name evidence="2" type="ORF">AVDCRST_MAG33-280</name>
</gene>
<dbReference type="AlphaFoldDB" id="A0A6J4UBN7"/>
<evidence type="ECO:0000256" key="1">
    <source>
        <dbReference type="SAM" id="MobiDB-lite"/>
    </source>
</evidence>
<evidence type="ECO:0000313" key="2">
    <source>
        <dbReference type="EMBL" id="CAA9543985.1"/>
    </source>
</evidence>
<organism evidence="2">
    <name type="scientific">uncultured Thermomicrobiales bacterium</name>
    <dbReference type="NCBI Taxonomy" id="1645740"/>
    <lineage>
        <taxon>Bacteria</taxon>
        <taxon>Pseudomonadati</taxon>
        <taxon>Thermomicrobiota</taxon>
        <taxon>Thermomicrobia</taxon>
        <taxon>Thermomicrobiales</taxon>
        <taxon>environmental samples</taxon>
    </lineage>
</organism>
<accession>A0A6J4UBN7</accession>
<feature type="region of interest" description="Disordered" evidence="1">
    <location>
        <begin position="1"/>
        <end position="41"/>
    </location>
</feature>
<proteinExistence type="predicted"/>
<name>A0A6J4UBN7_9BACT</name>